<protein>
    <submittedName>
        <fullName evidence="2">N-acetylmuramoyl-L-alanine amidase</fullName>
    </submittedName>
</protein>
<feature type="transmembrane region" description="Helical" evidence="1">
    <location>
        <begin position="16"/>
        <end position="33"/>
    </location>
</feature>
<proteinExistence type="predicted"/>
<reference evidence="3 6" key="3">
    <citation type="submission" date="2020-12" db="EMBL/GenBank/DDBJ databases">
        <title>Complete genome sequence of lactococcus lactis subsp. cremoris strain EPSC and strain G3-2.</title>
        <authorList>
            <person name="Kita K."/>
            <person name="Ishikawa S."/>
        </authorList>
    </citation>
    <scope>NUCLEOTIDE SEQUENCE [LARGE SCALE GENOMIC DNA]</scope>
    <source>
        <strain evidence="3 6">EPSC</strain>
    </source>
</reference>
<reference evidence="2 5" key="1">
    <citation type="journal article" date="2017" name="BMC Genomics">
        <title>Comparative and functional genomics of the Lactococcus lactis taxon; insights into evolution and niche adaptation.</title>
        <authorList>
            <person name="Kelleher P."/>
            <person name="Bottacini F."/>
            <person name="Mahony J."/>
            <person name="Kilcawley K.N."/>
            <person name="van Sinderen D."/>
        </authorList>
    </citation>
    <scope>NUCLEOTIDE SEQUENCE [LARGE SCALE GENOMIC DNA]</scope>
    <source>
        <strain evidence="2 5">JM1</strain>
    </source>
</reference>
<reference evidence="4" key="2">
    <citation type="journal article" date="2020" name="Mol. Microbiol.">
        <title>The CWPS Rubik's cube: Linking diversity of cell wall polysaccharide structures with the encoded biosynthetic machinery of selected Lactococcus lactis strains.</title>
        <authorList>
            <person name="Mahony J."/>
            <person name="Frantzen C."/>
            <person name="Vinogradov E."/>
            <person name="Sadovskaya I."/>
            <person name="Theodorou I."/>
            <person name="Kelleher P."/>
            <person name="Chapot-Chartier M.P."/>
            <person name="Cambillau C."/>
            <person name="Holo H."/>
            <person name="van Sinderen D."/>
        </authorList>
    </citation>
    <scope>NUCLEOTIDE SEQUENCE</scope>
    <source>
        <strain evidence="4">1196</strain>
    </source>
</reference>
<dbReference type="EMBL" id="AP024222">
    <property type="protein sequence ID" value="BCO05180.1"/>
    <property type="molecule type" value="Genomic_DNA"/>
</dbReference>
<gene>
    <name evidence="4" type="ORF">LL1196_1213</name>
    <name evidence="3" type="ORF">LLC_04200</name>
    <name evidence="2" type="ORF">LLJM1_1441</name>
</gene>
<organism evidence="2 5">
    <name type="scientific">Lactococcus lactis subsp. cremoris</name>
    <name type="common">Streptococcus cremoris</name>
    <dbReference type="NCBI Taxonomy" id="1359"/>
    <lineage>
        <taxon>Bacteria</taxon>
        <taxon>Bacillati</taxon>
        <taxon>Bacillota</taxon>
        <taxon>Bacilli</taxon>
        <taxon>Lactobacillales</taxon>
        <taxon>Streptococcaceae</taxon>
        <taxon>Lactococcus</taxon>
    </lineage>
</organism>
<dbReference type="AlphaFoldDB" id="A0A161UKM4"/>
<evidence type="ECO:0000313" key="3">
    <source>
        <dbReference type="EMBL" id="BCO05180.1"/>
    </source>
</evidence>
<dbReference type="EMBL" id="CP032148">
    <property type="protein sequence ID" value="QSD62851.1"/>
    <property type="molecule type" value="Genomic_DNA"/>
</dbReference>
<evidence type="ECO:0000313" key="2">
    <source>
        <dbReference type="EMBL" id="ARE28801.1"/>
    </source>
</evidence>
<keyword evidence="1" id="KW-0472">Membrane</keyword>
<evidence type="ECO:0000256" key="1">
    <source>
        <dbReference type="SAM" id="Phobius"/>
    </source>
</evidence>
<evidence type="ECO:0000313" key="4">
    <source>
        <dbReference type="EMBL" id="QSD62851.1"/>
    </source>
</evidence>
<dbReference type="Proteomes" id="UP000663552">
    <property type="component" value="Chromosome"/>
</dbReference>
<evidence type="ECO:0000313" key="6">
    <source>
        <dbReference type="Proteomes" id="UP000595253"/>
    </source>
</evidence>
<keyword evidence="1" id="KW-0812">Transmembrane</keyword>
<accession>A0A161UKM4</accession>
<name>A0A161UKM4_LACLC</name>
<keyword evidence="1" id="KW-1133">Transmembrane helix</keyword>
<evidence type="ECO:0000313" key="5">
    <source>
        <dbReference type="Proteomes" id="UP000191806"/>
    </source>
</evidence>
<dbReference type="EMBL" id="CP015899">
    <property type="protein sequence ID" value="ARE28801.1"/>
    <property type="molecule type" value="Genomic_DNA"/>
</dbReference>
<sequence>MKYKTRRRKPNRRQSLLKQLIFIFLIILGIFAYNRNFNNQVEKPSEAQLEEIREHKFIKEIAPLAQNHKKKVKF</sequence>
<dbReference type="Proteomes" id="UP000595253">
    <property type="component" value="Chromosome"/>
</dbReference>
<dbReference type="Proteomes" id="UP000191806">
    <property type="component" value="Chromosome"/>
</dbReference>